<sequence length="226" mass="25751">MYNIYPAVLTITLISALTTPSTWSTPAQLPRFDSQGMTQWQKESFAGETHYNLVTEADNQILEARSDSSASGLYYKKDISIDSTTYLNWRWKISKTLPTAAETTKAGDDFPVRVYIVVSDGPFFWQKRTLVYVWSNNQPVDSRWLNPFTDRATMWALNSGNNQTGQWVQHSRNLQQDLNTAFNKTYTQIQAIAIMTDSDNSGTRFLSWYDDLSLSDTPLAPDSESR</sequence>
<dbReference type="EMBL" id="JAFFZP010000005">
    <property type="protein sequence ID" value="MBN0986630.1"/>
    <property type="molecule type" value="Genomic_DNA"/>
</dbReference>
<dbReference type="Proteomes" id="UP000760472">
    <property type="component" value="Unassembled WGS sequence"/>
</dbReference>
<evidence type="ECO:0000313" key="1">
    <source>
        <dbReference type="EMBL" id="MBN0986630.1"/>
    </source>
</evidence>
<reference evidence="1 2" key="1">
    <citation type="submission" date="2021-02" db="EMBL/GenBank/DDBJ databases">
        <title>A novel species of genus Amphritea isolated from a fishpond in China.</title>
        <authorList>
            <person name="Lu H."/>
        </authorList>
    </citation>
    <scope>NUCLEOTIDE SEQUENCE [LARGE SCALE GENOMIC DNA]</scope>
    <source>
        <strain evidence="1 2">RP18W</strain>
    </source>
</reference>
<name>A0ABS2W4I4_9GAMM</name>
<gene>
    <name evidence="1" type="ORF">JW498_04605</name>
</gene>
<dbReference type="InterPro" id="IPR021409">
    <property type="entry name" value="DUF3047"/>
</dbReference>
<keyword evidence="2" id="KW-1185">Reference proteome</keyword>
<accession>A0ABS2W4I4</accession>
<protein>
    <submittedName>
        <fullName evidence="1">DUF3047 domain-containing protein</fullName>
    </submittedName>
</protein>
<evidence type="ECO:0000313" key="2">
    <source>
        <dbReference type="Proteomes" id="UP000760472"/>
    </source>
</evidence>
<proteinExistence type="predicted"/>
<comment type="caution">
    <text evidence="1">The sequence shown here is derived from an EMBL/GenBank/DDBJ whole genome shotgun (WGS) entry which is preliminary data.</text>
</comment>
<organism evidence="1 2">
    <name type="scientific">Amphritea pacifica</name>
    <dbReference type="NCBI Taxonomy" id="2811233"/>
    <lineage>
        <taxon>Bacteria</taxon>
        <taxon>Pseudomonadati</taxon>
        <taxon>Pseudomonadota</taxon>
        <taxon>Gammaproteobacteria</taxon>
        <taxon>Oceanospirillales</taxon>
        <taxon>Oceanospirillaceae</taxon>
        <taxon>Amphritea</taxon>
    </lineage>
</organism>
<dbReference type="Pfam" id="PF11249">
    <property type="entry name" value="DUF3047"/>
    <property type="match status" value="1"/>
</dbReference>
<dbReference type="RefSeq" id="WP_205213020.1">
    <property type="nucleotide sequence ID" value="NZ_JAFFZP010000005.1"/>
</dbReference>